<dbReference type="SUPFAM" id="SSF57625">
    <property type="entry name" value="Invertebrate chitin-binding proteins"/>
    <property type="match status" value="1"/>
</dbReference>
<sequence length="492" mass="55655">MYLLQVAICSVGVLLVAGHPSDKLKRTKRQDTDFKCPGADGLFADPESCKKFYICSAYYPFAQNCPSSLYFDDVKKFCTRKTKQLKCGPVEPPPATAAPTADPLAAPPCDPSICVLPECYCSADATRIPGGLEKSETPLMVLLSFDGAVNSLNFDHYLKLLTKNRTNPNGCPIKGTFFVSHEYTSHFHLQKFYADGHEVAVHSISNRYPEEWWATASYNEYAEEMVGQREIIHKFANISREELLGMRAPFLHPGGDPMMQMAFDYDFLYDSSVIASMSHTPVWPYTLDYKISHKCMQGTCPTRSYPGLWEIPLNTLFSEDGTGGMCSLADQCVFHENDDESVQQFLEDNFNRHYNVNRAPLGLYFHVNWFNDRNKTKVLLNFIDNILAKHKDVYFVTMQQLIHWMRNPTKTTSLNSFAPWACEKRESPCGIPKTCEVVLEMGEGYKEQRYMQTCAKCPAKYPWVGNFEGSVEGIKIADLTRAAAEEDEAESK</sequence>
<keyword evidence="4" id="KW-1185">Reference proteome</keyword>
<proteinExistence type="predicted"/>
<dbReference type="GO" id="GO:0005975">
    <property type="term" value="P:carbohydrate metabolic process"/>
    <property type="evidence" value="ECO:0007669"/>
    <property type="project" value="InterPro"/>
</dbReference>
<name>A0AAV6VLZ2_9ARAC</name>
<dbReference type="InterPro" id="IPR036508">
    <property type="entry name" value="Chitin-bd_dom_sf"/>
</dbReference>
<dbReference type="InterPro" id="IPR052740">
    <property type="entry name" value="CE4"/>
</dbReference>
<dbReference type="SMART" id="SM00494">
    <property type="entry name" value="ChtBD2"/>
    <property type="match status" value="1"/>
</dbReference>
<dbReference type="InterPro" id="IPR002557">
    <property type="entry name" value="Chitin-bd_dom"/>
</dbReference>
<comment type="caution">
    <text evidence="3">The sequence shown here is derived from an EMBL/GenBank/DDBJ whole genome shotgun (WGS) entry which is preliminary data.</text>
</comment>
<protein>
    <recommendedName>
        <fullName evidence="2">Chitin-binding type-2 domain-containing protein</fullName>
    </recommendedName>
</protein>
<keyword evidence="1" id="KW-0732">Signal</keyword>
<dbReference type="PANTHER" id="PTHR45985:SF3">
    <property type="entry name" value="CHITIN DEACETYLASE-LIKE 4"/>
    <property type="match status" value="1"/>
</dbReference>
<dbReference type="Gene3D" id="3.20.20.370">
    <property type="entry name" value="Glycoside hydrolase/deacetylase"/>
    <property type="match status" value="1"/>
</dbReference>
<organism evidence="3 4">
    <name type="scientific">Oedothorax gibbosus</name>
    <dbReference type="NCBI Taxonomy" id="931172"/>
    <lineage>
        <taxon>Eukaryota</taxon>
        <taxon>Metazoa</taxon>
        <taxon>Ecdysozoa</taxon>
        <taxon>Arthropoda</taxon>
        <taxon>Chelicerata</taxon>
        <taxon>Arachnida</taxon>
        <taxon>Araneae</taxon>
        <taxon>Araneomorphae</taxon>
        <taxon>Entelegynae</taxon>
        <taxon>Araneoidea</taxon>
        <taxon>Linyphiidae</taxon>
        <taxon>Erigoninae</taxon>
        <taxon>Oedothorax</taxon>
    </lineage>
</organism>
<feature type="domain" description="Chitin-binding type-2" evidence="2">
    <location>
        <begin position="33"/>
        <end position="89"/>
    </location>
</feature>
<dbReference type="PANTHER" id="PTHR45985">
    <property type="match status" value="1"/>
</dbReference>
<dbReference type="EMBL" id="JAFNEN010000064">
    <property type="protein sequence ID" value="KAG8196758.1"/>
    <property type="molecule type" value="Genomic_DNA"/>
</dbReference>
<evidence type="ECO:0000313" key="4">
    <source>
        <dbReference type="Proteomes" id="UP000827092"/>
    </source>
</evidence>
<feature type="chain" id="PRO_5043350002" description="Chitin-binding type-2 domain-containing protein" evidence="1">
    <location>
        <begin position="19"/>
        <end position="492"/>
    </location>
</feature>
<evidence type="ECO:0000259" key="2">
    <source>
        <dbReference type="PROSITE" id="PS50940"/>
    </source>
</evidence>
<reference evidence="3 4" key="1">
    <citation type="journal article" date="2022" name="Nat. Ecol. Evol.">
        <title>A masculinizing supergene underlies an exaggerated male reproductive morph in a spider.</title>
        <authorList>
            <person name="Hendrickx F."/>
            <person name="De Corte Z."/>
            <person name="Sonet G."/>
            <person name="Van Belleghem S.M."/>
            <person name="Kostlbacher S."/>
            <person name="Vangestel C."/>
        </authorList>
    </citation>
    <scope>NUCLEOTIDE SEQUENCE [LARGE SCALE GENOMIC DNA]</scope>
    <source>
        <strain evidence="3">W744_W776</strain>
    </source>
</reference>
<gene>
    <name evidence="3" type="ORF">JTE90_014491</name>
</gene>
<dbReference type="Proteomes" id="UP000827092">
    <property type="component" value="Unassembled WGS sequence"/>
</dbReference>
<feature type="signal peptide" evidence="1">
    <location>
        <begin position="1"/>
        <end position="18"/>
    </location>
</feature>
<evidence type="ECO:0000256" key="1">
    <source>
        <dbReference type="SAM" id="SignalP"/>
    </source>
</evidence>
<dbReference type="Gene3D" id="2.170.140.10">
    <property type="entry name" value="Chitin binding domain"/>
    <property type="match status" value="1"/>
</dbReference>
<dbReference type="AlphaFoldDB" id="A0AAV6VLZ2"/>
<dbReference type="GO" id="GO:0008061">
    <property type="term" value="F:chitin binding"/>
    <property type="evidence" value="ECO:0007669"/>
    <property type="project" value="InterPro"/>
</dbReference>
<dbReference type="Pfam" id="PF01607">
    <property type="entry name" value="CBM_14"/>
    <property type="match status" value="1"/>
</dbReference>
<dbReference type="InterPro" id="IPR011330">
    <property type="entry name" value="Glyco_hydro/deAcase_b/a-brl"/>
</dbReference>
<dbReference type="GO" id="GO:0005576">
    <property type="term" value="C:extracellular region"/>
    <property type="evidence" value="ECO:0007669"/>
    <property type="project" value="InterPro"/>
</dbReference>
<evidence type="ECO:0000313" key="3">
    <source>
        <dbReference type="EMBL" id="KAG8196758.1"/>
    </source>
</evidence>
<accession>A0AAV6VLZ2</accession>
<dbReference type="PROSITE" id="PS50940">
    <property type="entry name" value="CHIT_BIND_II"/>
    <property type="match status" value="1"/>
</dbReference>
<dbReference type="SUPFAM" id="SSF88713">
    <property type="entry name" value="Glycoside hydrolase/deacetylase"/>
    <property type="match status" value="1"/>
</dbReference>